<evidence type="ECO:0000256" key="2">
    <source>
        <dbReference type="SAM" id="SignalP"/>
    </source>
</evidence>
<sequence>PYLTRCMVLLLGMGCCFSHSHQTAHEGFHASGDGAREPSLEERRRLQAEAAQKRLDQQARYGLANPQSVQQRQDKARKMEAEQGMTGSSKDGPALRWVTG</sequence>
<protein>
    <recommendedName>
        <fullName evidence="4">Small VCP/p97-interacting protein</fullName>
    </recommendedName>
</protein>
<name>A0A0V0J2U4_SCHSO</name>
<proteinExistence type="predicted"/>
<keyword evidence="2" id="KW-0732">Signal</keyword>
<accession>A0A0V0J2U4</accession>
<feature type="signal peptide" evidence="2">
    <location>
        <begin position="1"/>
        <end position="18"/>
    </location>
</feature>
<dbReference type="GO" id="GO:0010508">
    <property type="term" value="P:positive regulation of autophagy"/>
    <property type="evidence" value="ECO:0007669"/>
    <property type="project" value="TreeGrafter"/>
</dbReference>
<feature type="compositionally biased region" description="Basic and acidic residues" evidence="1">
    <location>
        <begin position="72"/>
        <end position="81"/>
    </location>
</feature>
<dbReference type="GO" id="GO:1904293">
    <property type="term" value="P:negative regulation of ERAD pathway"/>
    <property type="evidence" value="ECO:0007669"/>
    <property type="project" value="TreeGrafter"/>
</dbReference>
<feature type="chain" id="PRO_5006866678" description="Small VCP/p97-interacting protein" evidence="2">
    <location>
        <begin position="19"/>
        <end position="100"/>
    </location>
</feature>
<dbReference type="GO" id="GO:0005789">
    <property type="term" value="C:endoplasmic reticulum membrane"/>
    <property type="evidence" value="ECO:0007669"/>
    <property type="project" value="TreeGrafter"/>
</dbReference>
<dbReference type="EMBL" id="GEEE01003288">
    <property type="protein sequence ID" value="JAP59937.1"/>
    <property type="molecule type" value="Transcribed_RNA"/>
</dbReference>
<dbReference type="InterPro" id="IPR055366">
    <property type="entry name" value="SVIP_metazoa"/>
</dbReference>
<evidence type="ECO:0000256" key="1">
    <source>
        <dbReference type="SAM" id="MobiDB-lite"/>
    </source>
</evidence>
<reference evidence="3" key="1">
    <citation type="submission" date="2016-01" db="EMBL/GenBank/DDBJ databases">
        <title>Reference transcriptome for the parasite Schistocephalus solidus: insights into the molecular evolution of parasitism.</title>
        <authorList>
            <person name="Hebert F.O."/>
            <person name="Grambauer S."/>
            <person name="Barber I."/>
            <person name="Landry C.R."/>
            <person name="Aubin-Horth N."/>
        </authorList>
    </citation>
    <scope>NUCLEOTIDE SEQUENCE</scope>
</reference>
<feature type="region of interest" description="Disordered" evidence="1">
    <location>
        <begin position="57"/>
        <end position="100"/>
    </location>
</feature>
<dbReference type="GO" id="GO:1904240">
    <property type="term" value="P:negative regulation of VCP-NPL4-UFD1 AAA ATPase complex assembly"/>
    <property type="evidence" value="ECO:0007669"/>
    <property type="project" value="TreeGrafter"/>
</dbReference>
<dbReference type="PANTHER" id="PTHR35269">
    <property type="entry name" value="SMALL VCP/P97-INTERACTING PROTEIN"/>
    <property type="match status" value="1"/>
</dbReference>
<evidence type="ECO:0000313" key="3">
    <source>
        <dbReference type="EMBL" id="JAP59937.1"/>
    </source>
</evidence>
<dbReference type="GO" id="GO:1904153">
    <property type="term" value="P:negative regulation of retrograde protein transport, ER to cytosol"/>
    <property type="evidence" value="ECO:0007669"/>
    <property type="project" value="TreeGrafter"/>
</dbReference>
<dbReference type="AlphaFoldDB" id="A0A0V0J2U4"/>
<dbReference type="PANTHER" id="PTHR35269:SF1">
    <property type="entry name" value="SMALL VCP_P97-INTERACTING PROTEIN"/>
    <property type="match status" value="1"/>
</dbReference>
<organism evidence="3">
    <name type="scientific">Schistocephalus solidus</name>
    <name type="common">Tapeworm</name>
    <dbReference type="NCBI Taxonomy" id="70667"/>
    <lineage>
        <taxon>Eukaryota</taxon>
        <taxon>Metazoa</taxon>
        <taxon>Spiralia</taxon>
        <taxon>Lophotrochozoa</taxon>
        <taxon>Platyhelminthes</taxon>
        <taxon>Cestoda</taxon>
        <taxon>Eucestoda</taxon>
        <taxon>Diphyllobothriidea</taxon>
        <taxon>Diphyllobothriidae</taxon>
        <taxon>Schistocephalus</taxon>
    </lineage>
</organism>
<feature type="non-terminal residue" evidence="3">
    <location>
        <position position="1"/>
    </location>
</feature>
<evidence type="ECO:0008006" key="4">
    <source>
        <dbReference type="Google" id="ProtNLM"/>
    </source>
</evidence>
<gene>
    <name evidence="3" type="ORF">TR145912</name>
</gene>